<name>A0AA44BD46_9CLOT</name>
<reference evidence="11 12" key="1">
    <citation type="submission" date="2019-04" db="EMBL/GenBank/DDBJ databases">
        <title>Isachenkonia alkalipeptolytica gen. nov. sp. nov. a new anaerobic, alkiliphilic organothrophic bacterium capable to reduce synthesized ferrihydrite isolated from a soda lake.</title>
        <authorList>
            <person name="Toshchakov S.V."/>
            <person name="Zavarzina D.G."/>
            <person name="Zhilina T.N."/>
            <person name="Kostrikina N.A."/>
            <person name="Kublanov I.V."/>
        </authorList>
    </citation>
    <scope>NUCLEOTIDE SEQUENCE [LARGE SCALE GENOMIC DNA]</scope>
    <source>
        <strain evidence="11 12">Z-1701</strain>
    </source>
</reference>
<protein>
    <recommendedName>
        <fullName evidence="3 9">Flagellar biosynthetic protein FliR</fullName>
    </recommendedName>
</protein>
<evidence type="ECO:0000256" key="3">
    <source>
        <dbReference type="ARBA" id="ARBA00021717"/>
    </source>
</evidence>
<feature type="transmembrane region" description="Helical" evidence="10">
    <location>
        <begin position="79"/>
        <end position="100"/>
    </location>
</feature>
<dbReference type="Pfam" id="PF01311">
    <property type="entry name" value="Bac_export_1"/>
    <property type="match status" value="1"/>
</dbReference>
<feature type="transmembrane region" description="Helical" evidence="10">
    <location>
        <begin position="215"/>
        <end position="239"/>
    </location>
</feature>
<dbReference type="GO" id="GO:0044780">
    <property type="term" value="P:bacterial-type flagellum assembly"/>
    <property type="evidence" value="ECO:0007669"/>
    <property type="project" value="UniProtKB-UniRule"/>
</dbReference>
<accession>A0AA44BD46</accession>
<dbReference type="GO" id="GO:0006605">
    <property type="term" value="P:protein targeting"/>
    <property type="evidence" value="ECO:0007669"/>
    <property type="project" value="UniProtKB-UniRule"/>
</dbReference>
<dbReference type="InterPro" id="IPR006303">
    <property type="entry name" value="FliR"/>
</dbReference>
<proteinExistence type="inferred from homology"/>
<dbReference type="RefSeq" id="WP_160719134.1">
    <property type="nucleotide sequence ID" value="NZ_SUMG01000003.1"/>
</dbReference>
<evidence type="ECO:0000256" key="9">
    <source>
        <dbReference type="NCBIfam" id="TIGR01400"/>
    </source>
</evidence>
<evidence type="ECO:0000256" key="6">
    <source>
        <dbReference type="ARBA" id="ARBA00022989"/>
    </source>
</evidence>
<sequence length="263" mass="29925">MDVLIEYFIFNVEIFFLSIVRITGMMVLAPVFSRREIPVLVRVWLGVLLSFVLLPGNIINQVTEIEGFLSLALYGINEFFIGLTIGFIAFTFISVMYLAGRMIDTQMGFGMVNVFDPQTNLQIPVMGNFYNMFLVLLFLVLNGHHMLIKAMEFSFDRIPIGMMITFDGVFIERFVQIYSRFFVLAFQFSAPVIATIFLANVLLGVLARTMPQMNIFVVGLPLKIGIGLLTVIISLQFFVPFSENLFDIMFDSIREIIEILSRG</sequence>
<feature type="transmembrane region" description="Helical" evidence="10">
    <location>
        <begin position="181"/>
        <end position="203"/>
    </location>
</feature>
<organism evidence="11 12">
    <name type="scientific">Isachenkonia alkalipeptolytica</name>
    <dbReference type="NCBI Taxonomy" id="2565777"/>
    <lineage>
        <taxon>Bacteria</taxon>
        <taxon>Bacillati</taxon>
        <taxon>Bacillota</taxon>
        <taxon>Clostridia</taxon>
        <taxon>Eubacteriales</taxon>
        <taxon>Clostridiaceae</taxon>
        <taxon>Isachenkonia</taxon>
    </lineage>
</organism>
<keyword evidence="4 10" id="KW-1003">Cell membrane</keyword>
<evidence type="ECO:0000256" key="4">
    <source>
        <dbReference type="ARBA" id="ARBA00022475"/>
    </source>
</evidence>
<dbReference type="PRINTS" id="PR00953">
    <property type="entry name" value="TYPE3IMRPROT"/>
</dbReference>
<dbReference type="PANTHER" id="PTHR30065:SF1">
    <property type="entry name" value="SURFACE PRESENTATION OF ANTIGENS PROTEIN SPAR"/>
    <property type="match status" value="1"/>
</dbReference>
<keyword evidence="11" id="KW-0966">Cell projection</keyword>
<dbReference type="EMBL" id="SUMG01000003">
    <property type="protein sequence ID" value="NBG87582.1"/>
    <property type="molecule type" value="Genomic_DNA"/>
</dbReference>
<feature type="transmembrane region" description="Helical" evidence="10">
    <location>
        <begin position="12"/>
        <end position="32"/>
    </location>
</feature>
<dbReference type="NCBIfam" id="TIGR01400">
    <property type="entry name" value="fliR"/>
    <property type="match status" value="1"/>
</dbReference>
<comment type="caution">
    <text evidence="11">The sequence shown here is derived from an EMBL/GenBank/DDBJ whole genome shotgun (WGS) entry which is preliminary data.</text>
</comment>
<keyword evidence="6 10" id="KW-1133">Transmembrane helix</keyword>
<feature type="transmembrane region" description="Helical" evidence="10">
    <location>
        <begin position="121"/>
        <end position="141"/>
    </location>
</feature>
<comment type="function">
    <text evidence="1 10">Role in flagellar biosynthesis.</text>
</comment>
<keyword evidence="7 10" id="KW-0472">Membrane</keyword>
<comment type="subcellular location">
    <subcellularLocation>
        <location evidence="10">Cell membrane</location>
        <topology evidence="10">Multi-pass membrane protein</topology>
    </subcellularLocation>
    <subcellularLocation>
        <location evidence="10">Bacterial flagellum basal body</location>
    </subcellularLocation>
</comment>
<feature type="transmembrane region" description="Helical" evidence="10">
    <location>
        <begin position="39"/>
        <end position="59"/>
    </location>
</feature>
<gene>
    <name evidence="11" type="primary">fliR</name>
    <name evidence="11" type="ORF">ISALK_03625</name>
</gene>
<evidence type="ECO:0000313" key="11">
    <source>
        <dbReference type="EMBL" id="NBG87582.1"/>
    </source>
</evidence>
<evidence type="ECO:0000313" key="12">
    <source>
        <dbReference type="Proteomes" id="UP000449710"/>
    </source>
</evidence>
<dbReference type="GO" id="GO:0005886">
    <property type="term" value="C:plasma membrane"/>
    <property type="evidence" value="ECO:0007669"/>
    <property type="project" value="UniProtKB-SubCell"/>
</dbReference>
<evidence type="ECO:0000256" key="1">
    <source>
        <dbReference type="ARBA" id="ARBA00002578"/>
    </source>
</evidence>
<evidence type="ECO:0000256" key="8">
    <source>
        <dbReference type="ARBA" id="ARBA00023143"/>
    </source>
</evidence>
<keyword evidence="12" id="KW-1185">Reference proteome</keyword>
<comment type="similarity">
    <text evidence="2 10">Belongs to the FliR/MopE/SpaR family.</text>
</comment>
<dbReference type="PANTHER" id="PTHR30065">
    <property type="entry name" value="FLAGELLAR BIOSYNTHETIC PROTEIN FLIR"/>
    <property type="match status" value="1"/>
</dbReference>
<evidence type="ECO:0000256" key="7">
    <source>
        <dbReference type="ARBA" id="ARBA00023136"/>
    </source>
</evidence>
<dbReference type="InterPro" id="IPR002010">
    <property type="entry name" value="T3SS_IM_R"/>
</dbReference>
<evidence type="ECO:0000256" key="10">
    <source>
        <dbReference type="RuleBase" id="RU362071"/>
    </source>
</evidence>
<dbReference type="GO" id="GO:0009425">
    <property type="term" value="C:bacterial-type flagellum basal body"/>
    <property type="evidence" value="ECO:0007669"/>
    <property type="project" value="UniProtKB-SubCell"/>
</dbReference>
<keyword evidence="5 10" id="KW-0812">Transmembrane</keyword>
<keyword evidence="8 10" id="KW-0975">Bacterial flagellum</keyword>
<keyword evidence="11" id="KW-0969">Cilium</keyword>
<dbReference type="Proteomes" id="UP000449710">
    <property type="component" value="Unassembled WGS sequence"/>
</dbReference>
<evidence type="ECO:0000256" key="5">
    <source>
        <dbReference type="ARBA" id="ARBA00022692"/>
    </source>
</evidence>
<evidence type="ECO:0000256" key="2">
    <source>
        <dbReference type="ARBA" id="ARBA00009772"/>
    </source>
</evidence>
<dbReference type="AlphaFoldDB" id="A0AA44BD46"/>
<keyword evidence="11" id="KW-0282">Flagellum</keyword>